<feature type="compositionally biased region" description="Pro residues" evidence="2">
    <location>
        <begin position="119"/>
        <end position="131"/>
    </location>
</feature>
<reference evidence="4" key="1">
    <citation type="submission" date="2016-01" db="EMBL/GenBank/DDBJ databases">
        <authorList>
            <person name="Oliw E.H."/>
        </authorList>
    </citation>
    <scope>NUCLEOTIDE SEQUENCE</scope>
    <source>
        <strain evidence="4">164</strain>
    </source>
</reference>
<feature type="coiled-coil region" evidence="1">
    <location>
        <begin position="440"/>
        <end position="558"/>
    </location>
</feature>
<sequence>MASNNTRYVYPKYRNTDINQNTVQTLLKTINTMSRRCKAQGNTDDVLERIRSIIVLHRPHLISSPLQLPELIVEALNPYGPQQITHNFNYKYDYNSNVGGNAVGGGGGGSGFDPFGAPSQPPAPPQPPPGFLPQQPTASSSTAPPPPVQMISYNQIPPSYMYPPNANGAAGASGGNVSGNFNSPSPPPPPPPSSSAAATSILPADLSQDEIDTLDSLNRKSVDSPNVFNYTELIMYIMKISIKYISTNIYTTSLRQVYTMGKNFSNDLTQLISCIRRSTSIALPADLTPLCQIVSQFINAYVSLSGTITNDMVNISDLTSVERVKRLIVYTNEQFNFNWNQNDSTAAPIATAATNVGVAVQQTANFEAKNREISQLRSAIDTELAEKNGEIENLKLSIGRLETDMQLLQSKHDTIKIDNARLATQNEQYKNETEQSRIAKNDAGEKIAKLTLNYDRLKNENEELRNKMVYLNDENNALKLKEQKLSEENASIKEALVTTKGDAEKSSQTITSLKFSSNILEQNNNALRTQIEILQKENDELKNVSIQLNEQLARYRTETERAPPPLMDVDETNKSLLPIMNVEESSDDGGGSYSSFRVKKERQIEQENAMLSKKTLESDLEMFQNYIENVTPTNIDLINTIEKLRINLNEIEKERNESLSLSEQLKLERDSKIEIEKEVNFLRQNLSKNIKTQADILDLKLNENVAKMETRLQNISTDMNNLNVQLDQFVQFEQDQIVKYETLARSMATDVLQQFYPQEMPL</sequence>
<feature type="coiled-coil region" evidence="1">
    <location>
        <begin position="384"/>
        <end position="411"/>
    </location>
</feature>
<dbReference type="InterPro" id="IPR009615">
    <property type="entry name" value="Desmo_N"/>
</dbReference>
<keyword evidence="1" id="KW-0175">Coiled coil</keyword>
<feature type="domain" description="Viral desmoplakin N-terminal" evidence="3">
    <location>
        <begin position="12"/>
        <end position="95"/>
    </location>
</feature>
<feature type="coiled-coil region" evidence="1">
    <location>
        <begin position="634"/>
        <end position="668"/>
    </location>
</feature>
<name>A0A1B1V5F3_9ABAC</name>
<feature type="compositionally biased region" description="Low complexity" evidence="2">
    <location>
        <begin position="132"/>
        <end position="142"/>
    </location>
</feature>
<dbReference type="Pfam" id="PF06771">
    <property type="entry name" value="Desmo_N"/>
    <property type="match status" value="1"/>
</dbReference>
<proteinExistence type="predicted"/>
<feature type="region of interest" description="Disordered" evidence="2">
    <location>
        <begin position="164"/>
        <end position="198"/>
    </location>
</feature>
<evidence type="ECO:0000256" key="1">
    <source>
        <dbReference type="SAM" id="Coils"/>
    </source>
</evidence>
<evidence type="ECO:0000256" key="2">
    <source>
        <dbReference type="SAM" id="MobiDB-lite"/>
    </source>
</evidence>
<protein>
    <submittedName>
        <fullName evidence="4">Ac66</fullName>
    </submittedName>
</protein>
<evidence type="ECO:0000313" key="4">
    <source>
        <dbReference type="EMBL" id="ANW12236.1"/>
    </source>
</evidence>
<evidence type="ECO:0000259" key="3">
    <source>
        <dbReference type="Pfam" id="PF06771"/>
    </source>
</evidence>
<dbReference type="EMBL" id="KU659593">
    <property type="protein sequence ID" value="ANW12236.1"/>
    <property type="molecule type" value="Genomic_DNA"/>
</dbReference>
<accession>A0A1B1V5F3</accession>
<feature type="compositionally biased region" description="Pro residues" evidence="2">
    <location>
        <begin position="184"/>
        <end position="193"/>
    </location>
</feature>
<feature type="region of interest" description="Disordered" evidence="2">
    <location>
        <begin position="105"/>
        <end position="150"/>
    </location>
</feature>
<organism evidence="4">
    <name type="scientific">Malacosoma sp. alphabaculovirus</name>
    <dbReference type="NCBI Taxonomy" id="1881632"/>
    <lineage>
        <taxon>Viruses</taxon>
        <taxon>Viruses incertae sedis</taxon>
        <taxon>Naldaviricetes</taxon>
        <taxon>Lefavirales</taxon>
        <taxon>Baculoviridae</taxon>
        <taxon>Alphabaculovirus</taxon>
    </lineage>
</organism>
<gene>
    <name evidence="4" type="primary">masp1.3</name>
</gene>
<dbReference type="Gene3D" id="1.20.5.1700">
    <property type="match status" value="1"/>
</dbReference>